<sequence length="124" mass="14748">MAPPTPVYSKAEIAKRYAKILETPEEHECTLMLLTQYECTFKIDSERRQAPKILCMPFKRLFQRCQITVMEKVDGHKVQTKKWINIEVTDETTNEELFKNEEYRDQVAEFKGAEQDLKRLMEEE</sequence>
<dbReference type="EMBL" id="JAHMUF010000005">
    <property type="protein sequence ID" value="KAG7194839.1"/>
    <property type="molecule type" value="Genomic_DNA"/>
</dbReference>
<comment type="caution">
    <text evidence="1">The sequence shown here is derived from an EMBL/GenBank/DDBJ whole genome shotgun (WGS) entry which is preliminary data.</text>
</comment>
<reference evidence="1" key="1">
    <citation type="submission" date="2021-03" db="EMBL/GenBank/DDBJ databases">
        <authorList>
            <person name="Palmer J.M."/>
        </authorList>
    </citation>
    <scope>NUCLEOTIDE SEQUENCE</scope>
    <source>
        <strain evidence="1">ARV_011</strain>
    </source>
</reference>
<dbReference type="GO" id="GO:0042720">
    <property type="term" value="C:mitochondrial inner membrane peptidase complex"/>
    <property type="evidence" value="ECO:0007669"/>
    <property type="project" value="InterPro"/>
</dbReference>
<evidence type="ECO:0000313" key="2">
    <source>
        <dbReference type="Proteomes" id="UP000790833"/>
    </source>
</evidence>
<dbReference type="AlphaFoldDB" id="A0A9P7VBC6"/>
<dbReference type="RefSeq" id="XP_043050386.1">
    <property type="nucleotide sequence ID" value="XM_043194635.1"/>
</dbReference>
<dbReference type="Proteomes" id="UP000790833">
    <property type="component" value="Unassembled WGS sequence"/>
</dbReference>
<dbReference type="InterPro" id="IPR024645">
    <property type="entry name" value="Mitochondr_Som1"/>
</dbReference>
<accession>A0A9P7VBC6</accession>
<protein>
    <submittedName>
        <fullName evidence="1">Uncharacterized protein</fullName>
    </submittedName>
</protein>
<gene>
    <name evidence="1" type="ORF">KQ657_003941</name>
</gene>
<dbReference type="Pfam" id="PF11093">
    <property type="entry name" value="Mitochondr_Som1"/>
    <property type="match status" value="1"/>
</dbReference>
<proteinExistence type="predicted"/>
<dbReference type="GeneID" id="66117315"/>
<evidence type="ECO:0000313" key="1">
    <source>
        <dbReference type="EMBL" id="KAG7194839.1"/>
    </source>
</evidence>
<organism evidence="1 2">
    <name type="scientific">Scheffersomyces spartinae</name>
    <dbReference type="NCBI Taxonomy" id="45513"/>
    <lineage>
        <taxon>Eukaryota</taxon>
        <taxon>Fungi</taxon>
        <taxon>Dikarya</taxon>
        <taxon>Ascomycota</taxon>
        <taxon>Saccharomycotina</taxon>
        <taxon>Pichiomycetes</taxon>
        <taxon>Debaryomycetaceae</taxon>
        <taxon>Scheffersomyces</taxon>
    </lineage>
</organism>
<keyword evidence="2" id="KW-1185">Reference proteome</keyword>
<name>A0A9P7VBC6_9ASCO</name>
<dbReference type="OrthoDB" id="3983163at2759"/>